<evidence type="ECO:0000313" key="1">
    <source>
        <dbReference type="EMBL" id="PIC18856.1"/>
    </source>
</evidence>
<accession>A0A2G5SVK1</accession>
<name>A0A2G5SVK1_9PELO</name>
<sequence>MENTPEFNFLKTVFVKDAEHYRAYLQKEASCRVHGSINEDGNEYRVIKKLRKWVGNDFHEKCQGAGYLKARKRSALDFITIALKWCEKNVNHTDRVRISRLIMSFGDSVLEGDIIAIADFSSFATMFRLDEYHAEDEFKQFLSCHIHGLLI</sequence>
<dbReference type="AlphaFoldDB" id="A0A2G5SVK1"/>
<proteinExistence type="predicted"/>
<keyword evidence="2" id="KW-1185">Reference proteome</keyword>
<dbReference type="Proteomes" id="UP000230233">
    <property type="component" value="Chromosome X"/>
</dbReference>
<protein>
    <submittedName>
        <fullName evidence="1">Uncharacterized protein</fullName>
    </submittedName>
</protein>
<comment type="caution">
    <text evidence="1">The sequence shown here is derived from an EMBL/GenBank/DDBJ whole genome shotgun (WGS) entry which is preliminary data.</text>
</comment>
<gene>
    <name evidence="1" type="primary">Cnig_chr_X.g24603</name>
    <name evidence="1" type="ORF">B9Z55_024603</name>
</gene>
<dbReference type="EMBL" id="PDUG01000006">
    <property type="protein sequence ID" value="PIC18856.1"/>
    <property type="molecule type" value="Genomic_DNA"/>
</dbReference>
<organism evidence="1 2">
    <name type="scientific">Caenorhabditis nigoni</name>
    <dbReference type="NCBI Taxonomy" id="1611254"/>
    <lineage>
        <taxon>Eukaryota</taxon>
        <taxon>Metazoa</taxon>
        <taxon>Ecdysozoa</taxon>
        <taxon>Nematoda</taxon>
        <taxon>Chromadorea</taxon>
        <taxon>Rhabditida</taxon>
        <taxon>Rhabditina</taxon>
        <taxon>Rhabditomorpha</taxon>
        <taxon>Rhabditoidea</taxon>
        <taxon>Rhabditidae</taxon>
        <taxon>Peloderinae</taxon>
        <taxon>Caenorhabditis</taxon>
    </lineage>
</organism>
<evidence type="ECO:0000313" key="2">
    <source>
        <dbReference type="Proteomes" id="UP000230233"/>
    </source>
</evidence>
<reference evidence="2" key="1">
    <citation type="submission" date="2017-10" db="EMBL/GenBank/DDBJ databases">
        <title>Rapid genome shrinkage in a self-fertile nematode reveals novel sperm competition proteins.</title>
        <authorList>
            <person name="Yin D."/>
            <person name="Schwarz E.M."/>
            <person name="Thomas C.G."/>
            <person name="Felde R.L."/>
            <person name="Korf I.F."/>
            <person name="Cutter A.D."/>
            <person name="Schartner C.M."/>
            <person name="Ralston E.J."/>
            <person name="Meyer B.J."/>
            <person name="Haag E.S."/>
        </authorList>
    </citation>
    <scope>NUCLEOTIDE SEQUENCE [LARGE SCALE GENOMIC DNA]</scope>
    <source>
        <strain evidence="2">JU1422</strain>
    </source>
</reference>